<feature type="chain" id="PRO_5045439148" evidence="3">
    <location>
        <begin position="29"/>
        <end position="231"/>
    </location>
</feature>
<dbReference type="EMBL" id="BOML01000014">
    <property type="protein sequence ID" value="GIE00427.1"/>
    <property type="molecule type" value="Genomic_DNA"/>
</dbReference>
<dbReference type="CDD" id="cd10917">
    <property type="entry name" value="CE4_NodB_like_6s_7s"/>
    <property type="match status" value="1"/>
</dbReference>
<organism evidence="5 6">
    <name type="scientific">Paractinoplanes durhamensis</name>
    <dbReference type="NCBI Taxonomy" id="113563"/>
    <lineage>
        <taxon>Bacteria</taxon>
        <taxon>Bacillati</taxon>
        <taxon>Actinomycetota</taxon>
        <taxon>Actinomycetes</taxon>
        <taxon>Micromonosporales</taxon>
        <taxon>Micromonosporaceae</taxon>
        <taxon>Paractinoplanes</taxon>
    </lineage>
</organism>
<keyword evidence="1" id="KW-0479">Metal-binding</keyword>
<evidence type="ECO:0000256" key="2">
    <source>
        <dbReference type="ARBA" id="ARBA00022801"/>
    </source>
</evidence>
<protein>
    <submittedName>
        <fullName evidence="5">Oligosaccharide deacetylase</fullName>
    </submittedName>
</protein>
<dbReference type="InterPro" id="IPR050248">
    <property type="entry name" value="Polysacc_deacetylase_ArnD"/>
</dbReference>
<dbReference type="PANTHER" id="PTHR10587:SF133">
    <property type="entry name" value="CHITIN DEACETYLASE 1-RELATED"/>
    <property type="match status" value="1"/>
</dbReference>
<dbReference type="InterPro" id="IPR011330">
    <property type="entry name" value="Glyco_hydro/deAcase_b/a-brl"/>
</dbReference>
<keyword evidence="3" id="KW-0732">Signal</keyword>
<dbReference type="Pfam" id="PF01522">
    <property type="entry name" value="Polysacc_deac_1"/>
    <property type="match status" value="1"/>
</dbReference>
<evidence type="ECO:0000313" key="6">
    <source>
        <dbReference type="Proteomes" id="UP000637628"/>
    </source>
</evidence>
<accession>A0ABQ3YSC0</accession>
<dbReference type="RefSeq" id="WP_239132245.1">
    <property type="nucleotide sequence ID" value="NZ_BAAATX010000002.1"/>
</dbReference>
<dbReference type="SUPFAM" id="SSF88713">
    <property type="entry name" value="Glycoside hydrolase/deacetylase"/>
    <property type="match status" value="1"/>
</dbReference>
<proteinExistence type="predicted"/>
<sequence length="231" mass="24843">MSRSLLRCLAAAVTVAGALTVTPSAALAHGGPTPVVVDTARGHGNVVSFTFDDGPNPPDTLHLLAVLRKNHVKAVFCLVGDQVKAHPEVVRRIAAEGHTLCNHSLHHDNLSLLTPEQVTADLTETSTLIHQAVPWANIAYFRAPYGSWGQSPQIAADLGMQPLGWRFDIEDWVPPGADVLAQRIRDRLTPGAVILMHDGGGDRSQTVDAVAQVIPELRAQGWRLTLPLRRG</sequence>
<reference evidence="5 6" key="1">
    <citation type="submission" date="2021-01" db="EMBL/GenBank/DDBJ databases">
        <title>Whole genome shotgun sequence of Actinoplanes durhamensis NBRC 14914.</title>
        <authorList>
            <person name="Komaki H."/>
            <person name="Tamura T."/>
        </authorList>
    </citation>
    <scope>NUCLEOTIDE SEQUENCE [LARGE SCALE GENOMIC DNA]</scope>
    <source>
        <strain evidence="5 6">NBRC 14914</strain>
    </source>
</reference>
<comment type="caution">
    <text evidence="5">The sequence shown here is derived from an EMBL/GenBank/DDBJ whole genome shotgun (WGS) entry which is preliminary data.</text>
</comment>
<dbReference type="InterPro" id="IPR002509">
    <property type="entry name" value="NODB_dom"/>
</dbReference>
<keyword evidence="6" id="KW-1185">Reference proteome</keyword>
<evidence type="ECO:0000256" key="3">
    <source>
        <dbReference type="SAM" id="SignalP"/>
    </source>
</evidence>
<feature type="signal peptide" evidence="3">
    <location>
        <begin position="1"/>
        <end position="28"/>
    </location>
</feature>
<keyword evidence="2" id="KW-0378">Hydrolase</keyword>
<gene>
    <name evidence="5" type="ORF">Adu01nite_17770</name>
</gene>
<dbReference type="Proteomes" id="UP000637628">
    <property type="component" value="Unassembled WGS sequence"/>
</dbReference>
<dbReference type="Gene3D" id="3.20.20.370">
    <property type="entry name" value="Glycoside hydrolase/deacetylase"/>
    <property type="match status" value="1"/>
</dbReference>
<dbReference type="PROSITE" id="PS51677">
    <property type="entry name" value="NODB"/>
    <property type="match status" value="1"/>
</dbReference>
<evidence type="ECO:0000256" key="1">
    <source>
        <dbReference type="ARBA" id="ARBA00022723"/>
    </source>
</evidence>
<evidence type="ECO:0000313" key="5">
    <source>
        <dbReference type="EMBL" id="GIE00427.1"/>
    </source>
</evidence>
<dbReference type="PANTHER" id="PTHR10587">
    <property type="entry name" value="GLYCOSYL TRANSFERASE-RELATED"/>
    <property type="match status" value="1"/>
</dbReference>
<evidence type="ECO:0000259" key="4">
    <source>
        <dbReference type="PROSITE" id="PS51677"/>
    </source>
</evidence>
<name>A0ABQ3YSC0_9ACTN</name>
<feature type="domain" description="NodB homology" evidence="4">
    <location>
        <begin position="45"/>
        <end position="225"/>
    </location>
</feature>